<dbReference type="Gramene" id="rna-gnl|WGS:NBSK|LSAT_1X89600_mrna">
    <property type="protein sequence ID" value="cds-PLY81642.1"/>
    <property type="gene ID" value="gene-LSAT_1X89600"/>
</dbReference>
<feature type="region of interest" description="Disordered" evidence="3">
    <location>
        <begin position="148"/>
        <end position="227"/>
    </location>
</feature>
<dbReference type="GO" id="GO:0045892">
    <property type="term" value="P:negative regulation of DNA-templated transcription"/>
    <property type="evidence" value="ECO:0000318"/>
    <property type="project" value="GO_Central"/>
</dbReference>
<evidence type="ECO:0000256" key="1">
    <source>
        <dbReference type="ARBA" id="ARBA00004123"/>
    </source>
</evidence>
<dbReference type="PANTHER" id="PTHR47240:SF2">
    <property type="entry name" value="CHROMO DOMAIN-CONTAINING PROTEIN LHP1"/>
    <property type="match status" value="1"/>
</dbReference>
<evidence type="ECO:0000256" key="2">
    <source>
        <dbReference type="ARBA" id="ARBA00023242"/>
    </source>
</evidence>
<dbReference type="InterPro" id="IPR023780">
    <property type="entry name" value="Chromo_domain"/>
</dbReference>
<name>A0A9R1XUG0_LACSA</name>
<dbReference type="InterPro" id="IPR016197">
    <property type="entry name" value="Chromo-like_dom_sf"/>
</dbReference>
<comment type="caution">
    <text evidence="5">The sequence shown here is derived from an EMBL/GenBank/DDBJ whole genome shotgun (WGS) entry which is preliminary data.</text>
</comment>
<evidence type="ECO:0000313" key="5">
    <source>
        <dbReference type="EMBL" id="KAJ0226059.1"/>
    </source>
</evidence>
<dbReference type="PROSITE" id="PS00598">
    <property type="entry name" value="CHROMO_1"/>
    <property type="match status" value="1"/>
</dbReference>
<keyword evidence="6" id="KW-1185">Reference proteome</keyword>
<dbReference type="GO" id="GO:0000792">
    <property type="term" value="C:heterochromatin"/>
    <property type="evidence" value="ECO:0007669"/>
    <property type="project" value="UniProtKB-ARBA"/>
</dbReference>
<dbReference type="InterPro" id="IPR044251">
    <property type="entry name" value="LHP1-like"/>
</dbReference>
<feature type="region of interest" description="Disordered" evidence="3">
    <location>
        <begin position="1"/>
        <end position="91"/>
    </location>
</feature>
<dbReference type="InterPro" id="IPR000953">
    <property type="entry name" value="Chromo/chromo_shadow_dom"/>
</dbReference>
<dbReference type="Pfam" id="PF00385">
    <property type="entry name" value="Chromo"/>
    <property type="match status" value="1"/>
</dbReference>
<organism evidence="5 6">
    <name type="scientific">Lactuca sativa</name>
    <name type="common">Garden lettuce</name>
    <dbReference type="NCBI Taxonomy" id="4236"/>
    <lineage>
        <taxon>Eukaryota</taxon>
        <taxon>Viridiplantae</taxon>
        <taxon>Streptophyta</taxon>
        <taxon>Embryophyta</taxon>
        <taxon>Tracheophyta</taxon>
        <taxon>Spermatophyta</taxon>
        <taxon>Magnoliopsida</taxon>
        <taxon>eudicotyledons</taxon>
        <taxon>Gunneridae</taxon>
        <taxon>Pentapetalae</taxon>
        <taxon>asterids</taxon>
        <taxon>campanulids</taxon>
        <taxon>Asterales</taxon>
        <taxon>Asteraceae</taxon>
        <taxon>Cichorioideae</taxon>
        <taxon>Cichorieae</taxon>
        <taxon>Lactucinae</taxon>
        <taxon>Lactuca</taxon>
    </lineage>
</organism>
<dbReference type="AlphaFoldDB" id="A0A9R1XUG0"/>
<feature type="compositionally biased region" description="Gly residues" evidence="3">
    <location>
        <begin position="73"/>
        <end position="82"/>
    </location>
</feature>
<dbReference type="GO" id="GO:0045814">
    <property type="term" value="P:negative regulation of gene expression, epigenetic"/>
    <property type="evidence" value="ECO:0000318"/>
    <property type="project" value="GO_Central"/>
</dbReference>
<dbReference type="InterPro" id="IPR008251">
    <property type="entry name" value="Chromo_shadow_dom"/>
</dbReference>
<proteinExistence type="predicted"/>
<dbReference type="PANTHER" id="PTHR47240">
    <property type="entry name" value="CHROMO DOMAIN-CONTAINING PROTEIN LHP1"/>
    <property type="match status" value="1"/>
</dbReference>
<dbReference type="Gene3D" id="2.40.50.40">
    <property type="match status" value="1"/>
</dbReference>
<accession>A0A9R1XUG0</accession>
<comment type="subcellular location">
    <subcellularLocation>
        <location evidence="1">Nucleus</location>
    </subcellularLocation>
</comment>
<evidence type="ECO:0000313" key="6">
    <source>
        <dbReference type="Proteomes" id="UP000235145"/>
    </source>
</evidence>
<evidence type="ECO:0000256" key="3">
    <source>
        <dbReference type="SAM" id="MobiDB-lite"/>
    </source>
</evidence>
<dbReference type="SMART" id="SM00298">
    <property type="entry name" value="CHROMO"/>
    <property type="match status" value="1"/>
</dbReference>
<feature type="compositionally biased region" description="Acidic residues" evidence="3">
    <location>
        <begin position="45"/>
        <end position="68"/>
    </location>
</feature>
<sequence length="403" mass="45236">MKGGGRRRTITSDLRSPPSHSVHYETTDQENDQVQYDKQQQSMNDGDDGGNEYNEEEDEEYEDEDQSGDVDFTGGGADGGESNGDNERPKLAEGFYEIEAVRRKRIRKGETQYLIKWRGWPESSNTWEPVENLMSCSDFIDAFEESWKSKSNRRRKRKHSAGPTPQSKKKQKQPPHQRSPDATYEVPSVKIKIIEDPSPIPSVNNSNFSNDSGSLIPSPQTQEPKTKTNLDISLPELKLSSSTNQENMSDFAIHIQEDRADDGGKNGNMERKVDETEVVRVSPRIGAKRRKSGAVKRFMQDSKLAAHNVVEDEVKDVCALGDGLGANEIVGISGNLNVVTKILKPVNYSTSILNGIEDVSVSFLVSRSNGEEVVVDNKYLKEHNPLLLINYYEQHLRYNSPSE</sequence>
<dbReference type="GO" id="GO:0005634">
    <property type="term" value="C:nucleus"/>
    <property type="evidence" value="ECO:0000318"/>
    <property type="project" value="GO_Central"/>
</dbReference>
<feature type="compositionally biased region" description="Polar residues" evidence="3">
    <location>
        <begin position="32"/>
        <end position="43"/>
    </location>
</feature>
<dbReference type="InterPro" id="IPR023779">
    <property type="entry name" value="Chromodomain_CS"/>
</dbReference>
<dbReference type="GO" id="GO:0003682">
    <property type="term" value="F:chromatin binding"/>
    <property type="evidence" value="ECO:0000318"/>
    <property type="project" value="GO_Central"/>
</dbReference>
<protein>
    <recommendedName>
        <fullName evidence="4">Chromo domain-containing protein</fullName>
    </recommendedName>
</protein>
<dbReference type="SMART" id="SM00300">
    <property type="entry name" value="ChSh"/>
    <property type="match status" value="1"/>
</dbReference>
<dbReference type="EMBL" id="NBSK02000001">
    <property type="protein sequence ID" value="KAJ0226059.1"/>
    <property type="molecule type" value="Genomic_DNA"/>
</dbReference>
<dbReference type="PRINTS" id="PR00504">
    <property type="entry name" value="CHROMODOMAIN"/>
</dbReference>
<dbReference type="GO" id="GO:0043565">
    <property type="term" value="F:sequence-specific DNA binding"/>
    <property type="evidence" value="ECO:0000318"/>
    <property type="project" value="GO_Central"/>
</dbReference>
<feature type="compositionally biased region" description="Polar residues" evidence="3">
    <location>
        <begin position="201"/>
        <end position="227"/>
    </location>
</feature>
<feature type="compositionally biased region" description="Basic residues" evidence="3">
    <location>
        <begin position="150"/>
        <end position="160"/>
    </location>
</feature>
<keyword evidence="2" id="KW-0539">Nucleus</keyword>
<reference evidence="5 6" key="1">
    <citation type="journal article" date="2017" name="Nat. Commun.">
        <title>Genome assembly with in vitro proximity ligation data and whole-genome triplication in lettuce.</title>
        <authorList>
            <person name="Reyes-Chin-Wo S."/>
            <person name="Wang Z."/>
            <person name="Yang X."/>
            <person name="Kozik A."/>
            <person name="Arikit S."/>
            <person name="Song C."/>
            <person name="Xia L."/>
            <person name="Froenicke L."/>
            <person name="Lavelle D.O."/>
            <person name="Truco M.J."/>
            <person name="Xia R."/>
            <person name="Zhu S."/>
            <person name="Xu C."/>
            <person name="Xu H."/>
            <person name="Xu X."/>
            <person name="Cox K."/>
            <person name="Korf I."/>
            <person name="Meyers B.C."/>
            <person name="Michelmore R.W."/>
        </authorList>
    </citation>
    <scope>NUCLEOTIDE SEQUENCE [LARGE SCALE GENOMIC DNA]</scope>
    <source>
        <strain evidence="6">cv. Salinas</strain>
        <tissue evidence="5">Seedlings</tissue>
    </source>
</reference>
<gene>
    <name evidence="5" type="ORF">LSAT_V11C100035590</name>
</gene>
<dbReference type="CDD" id="cd00024">
    <property type="entry name" value="CD_CSD"/>
    <property type="match status" value="1"/>
</dbReference>
<dbReference type="SUPFAM" id="SSF54160">
    <property type="entry name" value="Chromo domain-like"/>
    <property type="match status" value="1"/>
</dbReference>
<dbReference type="InterPro" id="IPR017984">
    <property type="entry name" value="Chromo_dom_subgr"/>
</dbReference>
<feature type="domain" description="Chromo" evidence="4">
    <location>
        <begin position="96"/>
        <end position="155"/>
    </location>
</feature>
<dbReference type="Pfam" id="PF01393">
    <property type="entry name" value="Chromo_shadow"/>
    <property type="match status" value="1"/>
</dbReference>
<dbReference type="Proteomes" id="UP000235145">
    <property type="component" value="Unassembled WGS sequence"/>
</dbReference>
<dbReference type="OrthoDB" id="1918685at2759"/>
<evidence type="ECO:0000259" key="4">
    <source>
        <dbReference type="PROSITE" id="PS50013"/>
    </source>
</evidence>
<dbReference type="GO" id="GO:0031507">
    <property type="term" value="P:heterochromatin formation"/>
    <property type="evidence" value="ECO:0007669"/>
    <property type="project" value="InterPro"/>
</dbReference>
<dbReference type="PROSITE" id="PS50013">
    <property type="entry name" value="CHROMO_2"/>
    <property type="match status" value="1"/>
</dbReference>